<dbReference type="PANTHER" id="PTHR48043">
    <property type="entry name" value="EG:EG0003.4 PROTEIN-RELATED"/>
    <property type="match status" value="1"/>
</dbReference>
<dbReference type="CDD" id="cd03784">
    <property type="entry name" value="GT1_Gtf-like"/>
    <property type="match status" value="1"/>
</dbReference>
<keyword evidence="2" id="KW-0328">Glycosyltransferase</keyword>
<dbReference type="InterPro" id="IPR050271">
    <property type="entry name" value="UDP-glycosyltransferase"/>
</dbReference>
<keyword evidence="4" id="KW-0812">Transmembrane</keyword>
<feature type="signal peptide" evidence="5">
    <location>
        <begin position="1"/>
        <end position="24"/>
    </location>
</feature>
<feature type="chain" id="PRO_5031520754" description="Glucuronosyltransferase" evidence="5">
    <location>
        <begin position="25"/>
        <end position="524"/>
    </location>
</feature>
<evidence type="ECO:0000256" key="1">
    <source>
        <dbReference type="ARBA" id="ARBA00009995"/>
    </source>
</evidence>
<keyword evidence="3" id="KW-0808">Transferase</keyword>
<keyword evidence="7" id="KW-1185">Reference proteome</keyword>
<dbReference type="Pfam" id="PF00201">
    <property type="entry name" value="UDPGT"/>
    <property type="match status" value="1"/>
</dbReference>
<reference evidence="6 7" key="1">
    <citation type="submission" date="2020-11" db="EMBL/GenBank/DDBJ databases">
        <authorList>
            <person name="Wallbank WR R."/>
            <person name="Pardo Diaz C."/>
            <person name="Kozak K."/>
            <person name="Martin S."/>
            <person name="Jiggins C."/>
            <person name="Moest M."/>
            <person name="Warren A I."/>
            <person name="Generalovic N T."/>
            <person name="Byers J.R.P. K."/>
            <person name="Montejo-Kovacevich G."/>
            <person name="Yen C E."/>
        </authorList>
    </citation>
    <scope>NUCLEOTIDE SEQUENCE [LARGE SCALE GENOMIC DNA]</scope>
</reference>
<dbReference type="FunFam" id="3.40.50.2000:FF:000050">
    <property type="entry name" value="UDP-glucuronosyltransferase"/>
    <property type="match status" value="1"/>
</dbReference>
<evidence type="ECO:0000256" key="5">
    <source>
        <dbReference type="SAM" id="SignalP"/>
    </source>
</evidence>
<name>A0A7R8UX24_HERIL</name>
<accession>A0A7R8UX24</accession>
<evidence type="ECO:0000256" key="2">
    <source>
        <dbReference type="ARBA" id="ARBA00022676"/>
    </source>
</evidence>
<evidence type="ECO:0000256" key="3">
    <source>
        <dbReference type="ARBA" id="ARBA00022679"/>
    </source>
</evidence>
<dbReference type="OrthoDB" id="5835829at2759"/>
<dbReference type="InParanoid" id="A0A7R8UX24"/>
<proteinExistence type="inferred from homology"/>
<comment type="similarity">
    <text evidence="1">Belongs to the UDP-glycosyltransferase family.</text>
</comment>
<feature type="transmembrane region" description="Helical" evidence="4">
    <location>
        <begin position="484"/>
        <end position="508"/>
    </location>
</feature>
<dbReference type="Proteomes" id="UP000594454">
    <property type="component" value="Chromosome 4"/>
</dbReference>
<evidence type="ECO:0008006" key="8">
    <source>
        <dbReference type="Google" id="ProtNLM"/>
    </source>
</evidence>
<keyword evidence="4" id="KW-0472">Membrane</keyword>
<dbReference type="Gene3D" id="3.40.50.2000">
    <property type="entry name" value="Glycogen Phosphorylase B"/>
    <property type="match status" value="1"/>
</dbReference>
<dbReference type="GO" id="GO:0008194">
    <property type="term" value="F:UDP-glycosyltransferase activity"/>
    <property type="evidence" value="ECO:0007669"/>
    <property type="project" value="InterPro"/>
</dbReference>
<dbReference type="SUPFAM" id="SSF53756">
    <property type="entry name" value="UDP-Glycosyltransferase/glycogen phosphorylase"/>
    <property type="match status" value="1"/>
</dbReference>
<dbReference type="FunCoup" id="A0A7R8UX24">
    <property type="interactions" value="195"/>
</dbReference>
<sequence length="524" mass="58595">MKTSLSGVLVCAVLVSICARSGESARVLGLFPTFGKSHLIIQMEVIKTLIDRGHNVTVVTSLPLGIKNPNFHHIKLPTTAMPGSFFNQVIEERKGLWDAIMEVPATIDMAFSISETTLINLKKTNLFNEEPFDLIVFGLFINDFFLGVPAHFKSPVVIVDTHKPLVHTNAMIGSPDEIFYVPSGLSPITQPMSFFGRVANTLLHAFEVVITRIYRSRMSAAYEKYFPSDKYPSLNEMYKNVSLILLANHFTEGIIRPEVPSLIQIGGIQAKPKPDPLPEDLSSILDGATEHGVIYFSLGTNAKSSERNPATIKSIYNVLAKLKQTVIWKWENGEYPGNASNIFYKKWLPQDDILAHPNVRLFISHCGLGSVVESKYHGVPVLAIPLFADQFGNANGMVDAGFAVQVNYLKLTEESFEESVKEVLNNSTYRDKVKAFSKLYRDRPMAIRDTAAYWMEYVIRHRGAKHMQSPAVHMSAIEYFGLDVIGFLLVILFVIFKVLSFCLCTVLCKCIKKGNKKSHKNKND</sequence>
<organism evidence="6 7">
    <name type="scientific">Hermetia illucens</name>
    <name type="common">Black soldier fly</name>
    <dbReference type="NCBI Taxonomy" id="343691"/>
    <lineage>
        <taxon>Eukaryota</taxon>
        <taxon>Metazoa</taxon>
        <taxon>Ecdysozoa</taxon>
        <taxon>Arthropoda</taxon>
        <taxon>Hexapoda</taxon>
        <taxon>Insecta</taxon>
        <taxon>Pterygota</taxon>
        <taxon>Neoptera</taxon>
        <taxon>Endopterygota</taxon>
        <taxon>Diptera</taxon>
        <taxon>Brachycera</taxon>
        <taxon>Stratiomyomorpha</taxon>
        <taxon>Stratiomyidae</taxon>
        <taxon>Hermetiinae</taxon>
        <taxon>Hermetia</taxon>
    </lineage>
</organism>
<dbReference type="EMBL" id="LR899012">
    <property type="protein sequence ID" value="CAD7087504.1"/>
    <property type="molecule type" value="Genomic_DNA"/>
</dbReference>
<evidence type="ECO:0000313" key="6">
    <source>
        <dbReference type="EMBL" id="CAD7087504.1"/>
    </source>
</evidence>
<protein>
    <recommendedName>
        <fullName evidence="8">Glucuronosyltransferase</fullName>
    </recommendedName>
</protein>
<dbReference type="OMA" id="EILDVWW"/>
<keyword evidence="5" id="KW-0732">Signal</keyword>
<dbReference type="PANTHER" id="PTHR48043:SF159">
    <property type="entry name" value="EG:EG0003.4 PROTEIN-RELATED"/>
    <property type="match status" value="1"/>
</dbReference>
<keyword evidence="4" id="KW-1133">Transmembrane helix</keyword>
<evidence type="ECO:0000256" key="4">
    <source>
        <dbReference type="SAM" id="Phobius"/>
    </source>
</evidence>
<dbReference type="InterPro" id="IPR002213">
    <property type="entry name" value="UDP_glucos_trans"/>
</dbReference>
<evidence type="ECO:0000313" key="7">
    <source>
        <dbReference type="Proteomes" id="UP000594454"/>
    </source>
</evidence>
<gene>
    <name evidence="6" type="ORF">HERILL_LOCUS10208</name>
</gene>
<dbReference type="AlphaFoldDB" id="A0A7R8UX24"/>